<dbReference type="EMBL" id="CAJVCH010050498">
    <property type="protein sequence ID" value="CAG7718045.1"/>
    <property type="molecule type" value="Genomic_DNA"/>
</dbReference>
<sequence>MSQISVCDREPHHHRPVLLSIENLRPLTRRQNNMSQHTLPLKAPSKQPVVALSRKPSQATTLARPPPTIAAPASMTQTATPAPYPSNFPPKSLSRKYSTLPLDTHRYISNASIPPQLGANRYTSSYCFPTQQPQPIANNAPNMVYGGNDLRNPFGNPMDNCLLATENSGQKDKDSLPVKASTSEECTANDCLPATPAPSLAWAPPPARINPRTFFVMKPQNLGAYRRLPGQRPCDPPCFSTTLHNRSNVPPLGSMPQTFHPAPLPPPPNWSYYNSDPTMAAYGALGDCNSRRATTPFLPYKPIGGRVNGRGDDEYSEFNAYNNYYYH</sequence>
<proteinExistence type="predicted"/>
<organism evidence="2 3">
    <name type="scientific">Allacma fusca</name>
    <dbReference type="NCBI Taxonomy" id="39272"/>
    <lineage>
        <taxon>Eukaryota</taxon>
        <taxon>Metazoa</taxon>
        <taxon>Ecdysozoa</taxon>
        <taxon>Arthropoda</taxon>
        <taxon>Hexapoda</taxon>
        <taxon>Collembola</taxon>
        <taxon>Symphypleona</taxon>
        <taxon>Sminthuridae</taxon>
        <taxon>Allacma</taxon>
    </lineage>
</organism>
<evidence type="ECO:0000313" key="3">
    <source>
        <dbReference type="Proteomes" id="UP000708208"/>
    </source>
</evidence>
<keyword evidence="3" id="KW-1185">Reference proteome</keyword>
<dbReference type="Proteomes" id="UP000708208">
    <property type="component" value="Unassembled WGS sequence"/>
</dbReference>
<accession>A0A8J2JDB2</accession>
<reference evidence="2" key="1">
    <citation type="submission" date="2021-06" db="EMBL/GenBank/DDBJ databases">
        <authorList>
            <person name="Hodson N. C."/>
            <person name="Mongue J. A."/>
            <person name="Jaron S. K."/>
        </authorList>
    </citation>
    <scope>NUCLEOTIDE SEQUENCE</scope>
</reference>
<feature type="region of interest" description="Disordered" evidence="1">
    <location>
        <begin position="55"/>
        <end position="92"/>
    </location>
</feature>
<evidence type="ECO:0000256" key="1">
    <source>
        <dbReference type="SAM" id="MobiDB-lite"/>
    </source>
</evidence>
<comment type="caution">
    <text evidence="2">The sequence shown here is derived from an EMBL/GenBank/DDBJ whole genome shotgun (WGS) entry which is preliminary data.</text>
</comment>
<protein>
    <submittedName>
        <fullName evidence="2">Uncharacterized protein</fullName>
    </submittedName>
</protein>
<name>A0A8J2JDB2_9HEXA</name>
<evidence type="ECO:0000313" key="2">
    <source>
        <dbReference type="EMBL" id="CAG7718045.1"/>
    </source>
</evidence>
<gene>
    <name evidence="2" type="ORF">AFUS01_LOCUS7468</name>
</gene>
<dbReference type="AlphaFoldDB" id="A0A8J2JDB2"/>